<reference evidence="2" key="1">
    <citation type="journal article" date="2014" name="Sci. Data">
        <title>Genomes of diverse isolates of the marine cyanobacterium Prochlorococcus.</title>
        <authorList>
            <person name="Biller S."/>
            <person name="Berube P."/>
            <person name="Thompson J."/>
            <person name="Kelly L."/>
            <person name="Roggensack S."/>
            <person name="Awad L."/>
            <person name="Roache-Johnson K."/>
            <person name="Ding H."/>
            <person name="Giovannoni S.J."/>
            <person name="Moore L.R."/>
            <person name="Chisholm S.W."/>
        </authorList>
    </citation>
    <scope>NUCLEOTIDE SEQUENCE [LARGE SCALE GENOMIC DNA]</scope>
    <source>
        <strain evidence="2">MIT 9314</strain>
    </source>
</reference>
<evidence type="ECO:0000313" key="2">
    <source>
        <dbReference type="Proteomes" id="UP000030533"/>
    </source>
</evidence>
<dbReference type="EMBL" id="JNAO01000011">
    <property type="protein sequence ID" value="KGG01039.1"/>
    <property type="molecule type" value="Genomic_DNA"/>
</dbReference>
<dbReference type="AlphaFoldDB" id="A0A0A2AKV0"/>
<evidence type="ECO:0000313" key="1">
    <source>
        <dbReference type="EMBL" id="KGG01039.1"/>
    </source>
</evidence>
<gene>
    <name evidence="1" type="ORF">EU98_1250</name>
</gene>
<comment type="caution">
    <text evidence="1">The sequence shown here is derived from an EMBL/GenBank/DDBJ whole genome shotgun (WGS) entry which is preliminary data.</text>
</comment>
<accession>A0A0A2AKV0</accession>
<sequence length="39" mass="4406">MPENINPTKIMNIPIGSLGLNIFRSKAVFREIIINKLIP</sequence>
<name>A0A0A2AKV0_PROMR</name>
<dbReference type="Proteomes" id="UP000030533">
    <property type="component" value="Unassembled WGS sequence"/>
</dbReference>
<proteinExistence type="predicted"/>
<protein>
    <submittedName>
        <fullName evidence="1">Uncharacterized protein</fullName>
    </submittedName>
</protein>
<organism evidence="1 2">
    <name type="scientific">Prochlorococcus marinus str. MIT 9314</name>
    <dbReference type="NCBI Taxonomy" id="167548"/>
    <lineage>
        <taxon>Bacteria</taxon>
        <taxon>Bacillati</taxon>
        <taxon>Cyanobacteriota</taxon>
        <taxon>Cyanophyceae</taxon>
        <taxon>Synechococcales</taxon>
        <taxon>Prochlorococcaceae</taxon>
        <taxon>Prochlorococcus</taxon>
    </lineage>
</organism>